<dbReference type="Proteomes" id="UP000233526">
    <property type="component" value="Unassembled WGS sequence"/>
</dbReference>
<dbReference type="AlphaFoldDB" id="A0A2N3J8Q3"/>
<gene>
    <name evidence="1" type="ORF">AOX56_00010</name>
</gene>
<dbReference type="EMBL" id="LJZX01000001">
    <property type="protein sequence ID" value="PKQ82945.1"/>
    <property type="molecule type" value="Genomic_DNA"/>
</dbReference>
<dbReference type="RefSeq" id="WP_101315140.1">
    <property type="nucleotide sequence ID" value="NZ_CAWNSS010000001.1"/>
</dbReference>
<accession>A0A2N3J8Q3</accession>
<sequence>MTNHVFIERKRLTVLIGCRYDTIDRMVERGELPRPIRLGRNGRYRFIRAEIEPALKQHGIDLSKLEAAHAESAI</sequence>
<evidence type="ECO:0000313" key="2">
    <source>
        <dbReference type="Proteomes" id="UP000233526"/>
    </source>
</evidence>
<comment type="caution">
    <text evidence="1">The sequence shown here is derived from an EMBL/GenBank/DDBJ whole genome shotgun (WGS) entry which is preliminary data.</text>
</comment>
<reference evidence="1 2" key="1">
    <citation type="journal article" date="2017" name="Front. Microbiol.">
        <title>Strong Genomic and Phenotypic Heterogeneity in the Aeromonas sobria Species Complex.</title>
        <authorList>
            <person name="Gauthier J."/>
            <person name="Vincent A.T."/>
            <person name="Charette S.J."/>
            <person name="Derome N."/>
        </authorList>
    </citation>
    <scope>NUCLEOTIDE SEQUENCE [LARGE SCALE GENOMIC DNA]</scope>
    <source>
        <strain evidence="1 2">JF2635</strain>
    </source>
</reference>
<evidence type="ECO:0008006" key="3">
    <source>
        <dbReference type="Google" id="ProtNLM"/>
    </source>
</evidence>
<organism evidence="1 2">
    <name type="scientific">Aeromonas sobria</name>
    <dbReference type="NCBI Taxonomy" id="646"/>
    <lineage>
        <taxon>Bacteria</taxon>
        <taxon>Pseudomonadati</taxon>
        <taxon>Pseudomonadota</taxon>
        <taxon>Gammaproteobacteria</taxon>
        <taxon>Aeromonadales</taxon>
        <taxon>Aeromonadaceae</taxon>
        <taxon>Aeromonas</taxon>
    </lineage>
</organism>
<name>A0A2N3J8Q3_AERSO</name>
<evidence type="ECO:0000313" key="1">
    <source>
        <dbReference type="EMBL" id="PKQ82945.1"/>
    </source>
</evidence>
<protein>
    <recommendedName>
        <fullName evidence="3">Helix-turn-helix domain-containing protein</fullName>
    </recommendedName>
</protein>
<proteinExistence type="predicted"/>